<protein>
    <submittedName>
        <fullName evidence="9">ABC transporter permease</fullName>
    </submittedName>
</protein>
<dbReference type="Pfam" id="PF12704">
    <property type="entry name" value="MacB_PCD"/>
    <property type="match status" value="2"/>
</dbReference>
<evidence type="ECO:0000313" key="9">
    <source>
        <dbReference type="EMBL" id="MDJ1481829.1"/>
    </source>
</evidence>
<dbReference type="Proteomes" id="UP001241110">
    <property type="component" value="Unassembled WGS sequence"/>
</dbReference>
<evidence type="ECO:0000256" key="4">
    <source>
        <dbReference type="ARBA" id="ARBA00022989"/>
    </source>
</evidence>
<dbReference type="AlphaFoldDB" id="A0AAE3U6G6"/>
<feature type="domain" description="ABC3 transporter permease C-terminal" evidence="7">
    <location>
        <begin position="675"/>
        <end position="789"/>
    </location>
</feature>
<feature type="transmembrane region" description="Helical" evidence="6">
    <location>
        <begin position="374"/>
        <end position="399"/>
    </location>
</feature>
<feature type="transmembrane region" description="Helical" evidence="6">
    <location>
        <begin position="278"/>
        <end position="299"/>
    </location>
</feature>
<gene>
    <name evidence="9" type="ORF">QNI16_15115</name>
</gene>
<dbReference type="InterPro" id="IPR003838">
    <property type="entry name" value="ABC3_permease_C"/>
</dbReference>
<keyword evidence="4 6" id="KW-1133">Transmembrane helix</keyword>
<feature type="transmembrane region" description="Helical" evidence="6">
    <location>
        <begin position="334"/>
        <end position="354"/>
    </location>
</feature>
<dbReference type="GO" id="GO:0005886">
    <property type="term" value="C:plasma membrane"/>
    <property type="evidence" value="ECO:0007669"/>
    <property type="project" value="UniProtKB-SubCell"/>
</dbReference>
<accession>A0AAE3U6G6</accession>
<evidence type="ECO:0000259" key="8">
    <source>
        <dbReference type="Pfam" id="PF12704"/>
    </source>
</evidence>
<evidence type="ECO:0000259" key="7">
    <source>
        <dbReference type="Pfam" id="PF02687"/>
    </source>
</evidence>
<feature type="transmembrane region" description="Helical" evidence="6">
    <location>
        <begin position="709"/>
        <end position="740"/>
    </location>
</feature>
<evidence type="ECO:0000256" key="5">
    <source>
        <dbReference type="ARBA" id="ARBA00023136"/>
    </source>
</evidence>
<reference evidence="9" key="1">
    <citation type="submission" date="2023-05" db="EMBL/GenBank/DDBJ databases">
        <authorList>
            <person name="Zhang X."/>
        </authorList>
    </citation>
    <scope>NUCLEOTIDE SEQUENCE</scope>
    <source>
        <strain evidence="9">YF14B1</strain>
    </source>
</reference>
<keyword evidence="5 6" id="KW-0472">Membrane</keyword>
<evidence type="ECO:0000256" key="6">
    <source>
        <dbReference type="SAM" id="Phobius"/>
    </source>
</evidence>
<sequence length="796" mass="88990">MLKNYLKTTWRNLIRHKLFSTINIAGLGIGFAAVWLMVLFVADELSFDQYHTKADRIYRVVHYAQWPGGNLKLAPTSAPFAEALKREYPEIAQTVRIVPEGGGIIHLGEKQLEVNDIYFADPSVFDIFSISFLYGNPKTALTHDKSIVITRSLAEKLFGDASKALNQPIQFSNNFENLVTGVIEDIPTNSHLQFSALRSLSANWTDGWQNFSLYTYILLKPNTNVQTLESKLPGFYPKYLKGEMGTLDYRMELQPLTSIHLHSHLDYEAGPNGDITTIYIFILVTVLILVIACINYINLYTARSSTRVREVGVRKAIGSPRAQLVQQFLLESNLFTGIAAIIGFVLANIALPYFNQLADKTLILSQFGVATTIGIFILFSLLVGVVSGIYPALLLSNFHPVSALKNQVSKIGKGSSLRKTLVVFQFTTTVIMIVGSLVIYLQLQYTSTKNLGFNKDQVTTFHIDNEEVRTQVSALKQQLQQSPLIESVASASNPIGNNNIGTNGLFFEQNGEMPTSTQVVQKFLVDSDFLTTLEIKLLKGRNFSPDIISDRMEAVLVNEALVKKMGWQEPIGKRVKYFIDNQGNTQDAKVIGVVKDFHIYSLQHKIEPLVLQMPPPSERDNIYLRIQPDKTQQALAFIEKTFHAFDPSARLNFHFLDDNFSKQYQTEQKQGEVLFVFTILSILIACLGLLGLAAFTAEQRIKEIGIRKVLGASVLSIVTLLSTDFLKLVVIAIVIATPIAWYAIQQWLQNFAYHFAVSGWLFLISGFVVISIALLTVSILAIKAARENPVKSLRSE</sequence>
<dbReference type="PANTHER" id="PTHR30572">
    <property type="entry name" value="MEMBRANE COMPONENT OF TRANSPORTER-RELATED"/>
    <property type="match status" value="1"/>
</dbReference>
<feature type="transmembrane region" description="Helical" evidence="6">
    <location>
        <begin position="760"/>
        <end position="782"/>
    </location>
</feature>
<dbReference type="EMBL" id="JASJOS010000006">
    <property type="protein sequence ID" value="MDJ1481829.1"/>
    <property type="molecule type" value="Genomic_DNA"/>
</dbReference>
<organism evidence="9 10">
    <name type="scientific">Xanthocytophaga flava</name>
    <dbReference type="NCBI Taxonomy" id="3048013"/>
    <lineage>
        <taxon>Bacteria</taxon>
        <taxon>Pseudomonadati</taxon>
        <taxon>Bacteroidota</taxon>
        <taxon>Cytophagia</taxon>
        <taxon>Cytophagales</taxon>
        <taxon>Rhodocytophagaceae</taxon>
        <taxon>Xanthocytophaga</taxon>
    </lineage>
</organism>
<keyword evidence="2" id="KW-1003">Cell membrane</keyword>
<feature type="transmembrane region" description="Helical" evidence="6">
    <location>
        <begin position="420"/>
        <end position="441"/>
    </location>
</feature>
<name>A0AAE3U6G6_9BACT</name>
<feature type="domain" description="ABC3 transporter permease C-terminal" evidence="7">
    <location>
        <begin position="283"/>
        <end position="399"/>
    </location>
</feature>
<dbReference type="RefSeq" id="WP_313980145.1">
    <property type="nucleotide sequence ID" value="NZ_JASJOS010000006.1"/>
</dbReference>
<comment type="caution">
    <text evidence="9">The sequence shown here is derived from an EMBL/GenBank/DDBJ whole genome shotgun (WGS) entry which is preliminary data.</text>
</comment>
<evidence type="ECO:0000256" key="2">
    <source>
        <dbReference type="ARBA" id="ARBA00022475"/>
    </source>
</evidence>
<feature type="transmembrane region" description="Helical" evidence="6">
    <location>
        <begin position="21"/>
        <end position="42"/>
    </location>
</feature>
<feature type="domain" description="MacB-like periplasmic core" evidence="8">
    <location>
        <begin position="20"/>
        <end position="232"/>
    </location>
</feature>
<comment type="subcellular location">
    <subcellularLocation>
        <location evidence="1">Cell membrane</location>
        <topology evidence="1">Multi-pass membrane protein</topology>
    </subcellularLocation>
</comment>
<evidence type="ECO:0000256" key="3">
    <source>
        <dbReference type="ARBA" id="ARBA00022692"/>
    </source>
</evidence>
<feature type="domain" description="MacB-like periplasmic core" evidence="8">
    <location>
        <begin position="432"/>
        <end position="598"/>
    </location>
</feature>
<evidence type="ECO:0000313" key="10">
    <source>
        <dbReference type="Proteomes" id="UP001241110"/>
    </source>
</evidence>
<dbReference type="PANTHER" id="PTHR30572:SF18">
    <property type="entry name" value="ABC-TYPE MACROLIDE FAMILY EXPORT SYSTEM PERMEASE COMPONENT 2"/>
    <property type="match status" value="1"/>
</dbReference>
<dbReference type="GO" id="GO:0022857">
    <property type="term" value="F:transmembrane transporter activity"/>
    <property type="evidence" value="ECO:0007669"/>
    <property type="project" value="TreeGrafter"/>
</dbReference>
<evidence type="ECO:0000256" key="1">
    <source>
        <dbReference type="ARBA" id="ARBA00004651"/>
    </source>
</evidence>
<dbReference type="InterPro" id="IPR050250">
    <property type="entry name" value="Macrolide_Exporter_MacB"/>
</dbReference>
<proteinExistence type="predicted"/>
<feature type="transmembrane region" description="Helical" evidence="6">
    <location>
        <begin position="673"/>
        <end position="697"/>
    </location>
</feature>
<dbReference type="InterPro" id="IPR025857">
    <property type="entry name" value="MacB_PCD"/>
</dbReference>
<dbReference type="Pfam" id="PF02687">
    <property type="entry name" value="FtsX"/>
    <property type="match status" value="2"/>
</dbReference>
<keyword evidence="3 6" id="KW-0812">Transmembrane</keyword>